<dbReference type="Gene3D" id="3.90.660.10">
    <property type="match status" value="1"/>
</dbReference>
<dbReference type="Proteomes" id="UP001258017">
    <property type="component" value="Unassembled WGS sequence"/>
</dbReference>
<feature type="chain" id="PRO_5042164241" description="Amine oxidase domain-containing protein" evidence="1">
    <location>
        <begin position="18"/>
        <end position="489"/>
    </location>
</feature>
<reference evidence="3" key="2">
    <citation type="journal article" date="2023" name="Commun. Biol.">
        <title>Intrasexual cuticular hydrocarbon dimorphism in a wasp sheds light on hydrocarbon biosynthesis genes in Hymenoptera.</title>
        <authorList>
            <person name="Moris V.C."/>
            <person name="Podsiadlowski L."/>
            <person name="Martin S."/>
            <person name="Oeyen J.P."/>
            <person name="Donath A."/>
            <person name="Petersen M."/>
            <person name="Wilbrandt J."/>
            <person name="Misof B."/>
            <person name="Liedtke D."/>
            <person name="Thamm M."/>
            <person name="Scheiner R."/>
            <person name="Schmitt T."/>
            <person name="Niehuis O."/>
        </authorList>
    </citation>
    <scope>NUCLEOTIDE SEQUENCE</scope>
    <source>
        <strain evidence="3">GBR_01_08_01A</strain>
    </source>
</reference>
<dbReference type="Pfam" id="PF01593">
    <property type="entry name" value="Amino_oxidase"/>
    <property type="match status" value="1"/>
</dbReference>
<gene>
    <name evidence="3" type="ORF">KPH14_010458</name>
</gene>
<dbReference type="GO" id="GO:0046592">
    <property type="term" value="F:polyamine oxidase activity"/>
    <property type="evidence" value="ECO:0007669"/>
    <property type="project" value="TreeGrafter"/>
</dbReference>
<dbReference type="AlphaFoldDB" id="A0AAD9RTV7"/>
<keyword evidence="4" id="KW-1185">Reference proteome</keyword>
<name>A0AAD9RTV7_9HYME</name>
<reference evidence="3" key="1">
    <citation type="submission" date="2021-08" db="EMBL/GenBank/DDBJ databases">
        <authorList>
            <person name="Misof B."/>
            <person name="Oliver O."/>
            <person name="Podsiadlowski L."/>
            <person name="Donath A."/>
            <person name="Peters R."/>
            <person name="Mayer C."/>
            <person name="Rust J."/>
            <person name="Gunkel S."/>
            <person name="Lesny P."/>
            <person name="Martin S."/>
            <person name="Oeyen J.P."/>
            <person name="Petersen M."/>
            <person name="Panagiotis P."/>
            <person name="Wilbrandt J."/>
            <person name="Tanja T."/>
        </authorList>
    </citation>
    <scope>NUCLEOTIDE SEQUENCE</scope>
    <source>
        <strain evidence="3">GBR_01_08_01A</strain>
        <tissue evidence="3">Thorax + abdomen</tissue>
    </source>
</reference>
<proteinExistence type="predicted"/>
<evidence type="ECO:0000313" key="3">
    <source>
        <dbReference type="EMBL" id="KAK2585864.1"/>
    </source>
</evidence>
<evidence type="ECO:0000259" key="2">
    <source>
        <dbReference type="Pfam" id="PF01593"/>
    </source>
</evidence>
<dbReference type="EMBL" id="JAIFRP010000021">
    <property type="protein sequence ID" value="KAK2585864.1"/>
    <property type="molecule type" value="Genomic_DNA"/>
</dbReference>
<keyword evidence="1" id="KW-0732">Signal</keyword>
<dbReference type="SUPFAM" id="SSF51905">
    <property type="entry name" value="FAD/NAD(P)-binding domain"/>
    <property type="match status" value="1"/>
</dbReference>
<feature type="domain" description="Amine oxidase" evidence="2">
    <location>
        <begin position="33"/>
        <end position="482"/>
    </location>
</feature>
<feature type="signal peptide" evidence="1">
    <location>
        <begin position="1"/>
        <end position="17"/>
    </location>
</feature>
<protein>
    <recommendedName>
        <fullName evidence="2">Amine oxidase domain-containing protein</fullName>
    </recommendedName>
</protein>
<dbReference type="Gene3D" id="3.50.50.60">
    <property type="entry name" value="FAD/NAD(P)-binding domain"/>
    <property type="match status" value="1"/>
</dbReference>
<accession>A0AAD9RTV7</accession>
<dbReference type="InterPro" id="IPR002937">
    <property type="entry name" value="Amino_oxidase"/>
</dbReference>
<organism evidence="3 4">
    <name type="scientific">Odynerus spinipes</name>
    <dbReference type="NCBI Taxonomy" id="1348599"/>
    <lineage>
        <taxon>Eukaryota</taxon>
        <taxon>Metazoa</taxon>
        <taxon>Ecdysozoa</taxon>
        <taxon>Arthropoda</taxon>
        <taxon>Hexapoda</taxon>
        <taxon>Insecta</taxon>
        <taxon>Pterygota</taxon>
        <taxon>Neoptera</taxon>
        <taxon>Endopterygota</taxon>
        <taxon>Hymenoptera</taxon>
        <taxon>Apocrita</taxon>
        <taxon>Aculeata</taxon>
        <taxon>Vespoidea</taxon>
        <taxon>Vespidae</taxon>
        <taxon>Eumeninae</taxon>
        <taxon>Odynerus</taxon>
    </lineage>
</organism>
<dbReference type="InterPro" id="IPR036188">
    <property type="entry name" value="FAD/NAD-bd_sf"/>
</dbReference>
<comment type="caution">
    <text evidence="3">The sequence shown here is derived from an EMBL/GenBank/DDBJ whole genome shotgun (WGS) entry which is preliminary data.</text>
</comment>
<evidence type="ECO:0000313" key="4">
    <source>
        <dbReference type="Proteomes" id="UP001258017"/>
    </source>
</evidence>
<dbReference type="SUPFAM" id="SSF54373">
    <property type="entry name" value="FAD-linked reductases, C-terminal domain"/>
    <property type="match status" value="1"/>
</dbReference>
<dbReference type="PANTHER" id="PTHR10742:SF398">
    <property type="entry name" value="AMINE OXIDASE DOMAIN-CONTAINING PROTEIN-RELATED"/>
    <property type="match status" value="1"/>
</dbReference>
<dbReference type="PANTHER" id="PTHR10742">
    <property type="entry name" value="FLAVIN MONOAMINE OXIDASE"/>
    <property type="match status" value="1"/>
</dbReference>
<dbReference type="InterPro" id="IPR050281">
    <property type="entry name" value="Flavin_monoamine_oxidase"/>
</dbReference>
<sequence length="489" mass="55244">MLLLVTCLFCLFNRVISDAENSPRIIIVGAGSSGIAAASKLFENGFDNILILEAENRIGGRIHTTQFGEYLIDLGAQWVHGQVNNVAYELAAPLDLLANTTWQSIAYDSTGRKIDDTVFQDGILFFLHNLTELNVSDPSGSAGEYYEKQFSIYFKDHPEINSTLQKGLLRLYNLISCSLSAADTWYDISLKGDIEYENCEGELSINWKKRGYSTILDILMKKFPDPSKELPVVNNTILNTEVINIDYTADNGSIKIRTLDAQEYLADHVIMTTSLGVLKENYESLFNPPLSESKITTIKGLAFGTVCKIFMQFDEPWWEYNLEWRSFNFLFNETYINKLESDENKRWLASAIAICAVEDKPHLLAAWIAAKGCRLVETLPDDMILEHIMELMHTFLGKDYNITKPTAIMKTNWTQNKHFRGTYSFRSVDSEKVNASAEILSEPIMKNQTPVMLFAGEATNKSHYGTVHGAIASGWREADRLIKFYAKTS</sequence>
<evidence type="ECO:0000256" key="1">
    <source>
        <dbReference type="SAM" id="SignalP"/>
    </source>
</evidence>